<dbReference type="RefSeq" id="WP_179901929.1">
    <property type="nucleotide sequence ID" value="NZ_JACBXV010000399.1"/>
</dbReference>
<protein>
    <submittedName>
        <fullName evidence="1">Uncharacterized protein</fullName>
    </submittedName>
</protein>
<proteinExistence type="predicted"/>
<accession>A0A853EMT9</accession>
<sequence length="70" mass="8340">MAATVPTDRTRVRVFTDDELRQRLQEVTEKLSQRFGSIDRALDREQDWDYDDEESALFSEYHAVKFLLDD</sequence>
<dbReference type="Proteomes" id="UP000572528">
    <property type="component" value="Unassembled WGS sequence"/>
</dbReference>
<name>A0A853EMT9_9ACTO</name>
<evidence type="ECO:0000313" key="1">
    <source>
        <dbReference type="EMBL" id="NYS70549.1"/>
    </source>
</evidence>
<gene>
    <name evidence="1" type="ORF">HZZ05_13745</name>
</gene>
<dbReference type="EMBL" id="JACBXV010000399">
    <property type="protein sequence ID" value="NYS70549.1"/>
    <property type="molecule type" value="Genomic_DNA"/>
</dbReference>
<evidence type="ECO:0000313" key="2">
    <source>
        <dbReference type="Proteomes" id="UP000572528"/>
    </source>
</evidence>
<organism evidence="1 2">
    <name type="scientific">Actinomyces bowdenii</name>
    <dbReference type="NCBI Taxonomy" id="131109"/>
    <lineage>
        <taxon>Bacteria</taxon>
        <taxon>Bacillati</taxon>
        <taxon>Actinomycetota</taxon>
        <taxon>Actinomycetes</taxon>
        <taxon>Actinomycetales</taxon>
        <taxon>Actinomycetaceae</taxon>
        <taxon>Actinomyces</taxon>
    </lineage>
</organism>
<comment type="caution">
    <text evidence="1">The sequence shown here is derived from an EMBL/GenBank/DDBJ whole genome shotgun (WGS) entry which is preliminary data.</text>
</comment>
<dbReference type="AlphaFoldDB" id="A0A853EMT9"/>
<reference evidence="1 2" key="1">
    <citation type="submission" date="2020-07" db="EMBL/GenBank/DDBJ databases">
        <title>MOT database genomes.</title>
        <authorList>
            <person name="Joseph S."/>
            <person name="Aduse-Opoku J."/>
            <person name="Hashim A."/>
            <person name="Wade W."/>
            <person name="Curtis M."/>
        </authorList>
    </citation>
    <scope>NUCLEOTIDE SEQUENCE [LARGE SCALE GENOMIC DNA]</scope>
    <source>
        <strain evidence="1 2">WMus004</strain>
    </source>
</reference>